<protein>
    <recommendedName>
        <fullName evidence="3">Aminoglycoside phosphotransferase domain-containing protein</fullName>
    </recommendedName>
</protein>
<organism evidence="1 2">
    <name type="scientific">Geranomyces variabilis</name>
    <dbReference type="NCBI Taxonomy" id="109894"/>
    <lineage>
        <taxon>Eukaryota</taxon>
        <taxon>Fungi</taxon>
        <taxon>Fungi incertae sedis</taxon>
        <taxon>Chytridiomycota</taxon>
        <taxon>Chytridiomycota incertae sedis</taxon>
        <taxon>Chytridiomycetes</taxon>
        <taxon>Spizellomycetales</taxon>
        <taxon>Powellomycetaceae</taxon>
        <taxon>Geranomyces</taxon>
    </lineage>
</organism>
<dbReference type="InterPro" id="IPR011009">
    <property type="entry name" value="Kinase-like_dom_sf"/>
</dbReference>
<evidence type="ECO:0000313" key="1">
    <source>
        <dbReference type="EMBL" id="KAJ3181677.1"/>
    </source>
</evidence>
<evidence type="ECO:0000313" key="2">
    <source>
        <dbReference type="Proteomes" id="UP001212152"/>
    </source>
</evidence>
<dbReference type="EMBL" id="JADGJQ010000011">
    <property type="protein sequence ID" value="KAJ3181677.1"/>
    <property type="molecule type" value="Genomic_DNA"/>
</dbReference>
<dbReference type="AlphaFoldDB" id="A0AAD5TN61"/>
<proteinExistence type="predicted"/>
<dbReference type="Gene3D" id="3.30.200.20">
    <property type="entry name" value="Phosphorylase Kinase, domain 1"/>
    <property type="match status" value="1"/>
</dbReference>
<dbReference type="Proteomes" id="UP001212152">
    <property type="component" value="Unassembled WGS sequence"/>
</dbReference>
<dbReference type="Gene3D" id="3.90.1200.10">
    <property type="match status" value="1"/>
</dbReference>
<evidence type="ECO:0008006" key="3">
    <source>
        <dbReference type="Google" id="ProtNLM"/>
    </source>
</evidence>
<gene>
    <name evidence="1" type="ORF">HDU87_000695</name>
</gene>
<sequence length="371" mass="40347">MAASLSSPTAGMDEFDFAAYLQNNLQGGTTINVDRLAGGGNNLTVRASFSPAARIDNALYTTIVLKYAPPYIASRPEIAASVYRQTVEARALALLSKPKTSLLGAVRFPRLIKHDEAANVLWMTDLAEMTCMAEWLALPKTTPALAAKAGAELGRSLANFWTCTRNPSVDLVARFRTDRGPPPEIVAQNCATVFRLLDEVVAAPDAVELTERYKDAYKSPEPRDNCLGIADLWMGSVLLGKDGEVALCDWEFFGQSDAGAELGMLLGSIRSFTLTASTPPSARIAASSFVVSLLASYTSFDSAEHNPGFLRRLLLAYVREVFCHEDEFEGKVRQDAIQSWTQILRAAGPEGGQVTLKLISEQETEFLKGLW</sequence>
<comment type="caution">
    <text evidence="1">The sequence shown here is derived from an EMBL/GenBank/DDBJ whole genome shotgun (WGS) entry which is preliminary data.</text>
</comment>
<keyword evidence="2" id="KW-1185">Reference proteome</keyword>
<accession>A0AAD5TN61</accession>
<dbReference type="SUPFAM" id="SSF56112">
    <property type="entry name" value="Protein kinase-like (PK-like)"/>
    <property type="match status" value="1"/>
</dbReference>
<name>A0AAD5TN61_9FUNG</name>
<reference evidence="1" key="1">
    <citation type="submission" date="2020-05" db="EMBL/GenBank/DDBJ databases">
        <title>Phylogenomic resolution of chytrid fungi.</title>
        <authorList>
            <person name="Stajich J.E."/>
            <person name="Amses K."/>
            <person name="Simmons R."/>
            <person name="Seto K."/>
            <person name="Myers J."/>
            <person name="Bonds A."/>
            <person name="Quandt C.A."/>
            <person name="Barry K."/>
            <person name="Liu P."/>
            <person name="Grigoriev I."/>
            <person name="Longcore J.E."/>
            <person name="James T.Y."/>
        </authorList>
    </citation>
    <scope>NUCLEOTIDE SEQUENCE</scope>
    <source>
        <strain evidence="1">JEL0379</strain>
    </source>
</reference>